<dbReference type="EMBL" id="BMSA01000025">
    <property type="protein sequence ID" value="GGT80407.1"/>
    <property type="molecule type" value="Genomic_DNA"/>
</dbReference>
<feature type="signal peptide" evidence="1">
    <location>
        <begin position="1"/>
        <end position="17"/>
    </location>
</feature>
<reference evidence="2" key="1">
    <citation type="journal article" date="2014" name="Int. J. Syst. Evol. Microbiol.">
        <title>Complete genome sequence of Corynebacterium casei LMG S-19264T (=DSM 44701T), isolated from a smear-ripened cheese.</title>
        <authorList>
            <consortium name="US DOE Joint Genome Institute (JGI-PGF)"/>
            <person name="Walter F."/>
            <person name="Albersmeier A."/>
            <person name="Kalinowski J."/>
            <person name="Ruckert C."/>
        </authorList>
    </citation>
    <scope>NUCLEOTIDE SEQUENCE</scope>
    <source>
        <strain evidence="2">JCM 4125</strain>
    </source>
</reference>
<dbReference type="AlphaFoldDB" id="A0A918HPA0"/>
<keyword evidence="1" id="KW-0732">Signal</keyword>
<name>A0A918HPA0_9ACTN</name>
<dbReference type="Proteomes" id="UP000646776">
    <property type="component" value="Unassembled WGS sequence"/>
</dbReference>
<accession>A0A918HPA0</accession>
<comment type="caution">
    <text evidence="2">The sequence shown here is derived from an EMBL/GenBank/DDBJ whole genome shotgun (WGS) entry which is preliminary data.</text>
</comment>
<gene>
    <name evidence="2" type="ORF">GCM10010226_68840</name>
</gene>
<evidence type="ECO:0000313" key="2">
    <source>
        <dbReference type="EMBL" id="GGT80407.1"/>
    </source>
</evidence>
<keyword evidence="3" id="KW-1185">Reference proteome</keyword>
<evidence type="ECO:0000256" key="1">
    <source>
        <dbReference type="SAM" id="SignalP"/>
    </source>
</evidence>
<sequence>MVAAWAGAAVMAMPAEAAARATAVTAFFGLAMRRMIETDTQNLFLWEQDSRLHAEVTRCVAAPRGVRWVAACLGAGARGLVGAVRRHPDKQPGRASAKTPFASCGRIREPGRPCELALNAQVRGGYGMGMASDMPYEGG</sequence>
<evidence type="ECO:0000313" key="3">
    <source>
        <dbReference type="Proteomes" id="UP000646776"/>
    </source>
</evidence>
<protein>
    <submittedName>
        <fullName evidence="2">Uncharacterized protein</fullName>
    </submittedName>
</protein>
<feature type="chain" id="PRO_5039325986" evidence="1">
    <location>
        <begin position="18"/>
        <end position="139"/>
    </location>
</feature>
<reference evidence="2" key="2">
    <citation type="submission" date="2020-09" db="EMBL/GenBank/DDBJ databases">
        <authorList>
            <person name="Sun Q."/>
            <person name="Ohkuma M."/>
        </authorList>
    </citation>
    <scope>NUCLEOTIDE SEQUENCE</scope>
    <source>
        <strain evidence="2">JCM 4125</strain>
    </source>
</reference>
<organism evidence="2 3">
    <name type="scientific">Streptomyces phaeofaciens</name>
    <dbReference type="NCBI Taxonomy" id="68254"/>
    <lineage>
        <taxon>Bacteria</taxon>
        <taxon>Bacillati</taxon>
        <taxon>Actinomycetota</taxon>
        <taxon>Actinomycetes</taxon>
        <taxon>Kitasatosporales</taxon>
        <taxon>Streptomycetaceae</taxon>
        <taxon>Streptomyces</taxon>
    </lineage>
</organism>
<proteinExistence type="predicted"/>